<dbReference type="PANTHER" id="PTHR31310">
    <property type="match status" value="1"/>
</dbReference>
<proteinExistence type="predicted"/>
<organism evidence="10 11">
    <name type="scientific">Acidothermus cellulolyticus (strain ATCC 43068 / DSM 8971 / 11B)</name>
    <dbReference type="NCBI Taxonomy" id="351607"/>
    <lineage>
        <taxon>Bacteria</taxon>
        <taxon>Bacillati</taxon>
        <taxon>Actinomycetota</taxon>
        <taxon>Actinomycetes</taxon>
        <taxon>Acidothermales</taxon>
        <taxon>Acidothermaceae</taxon>
        <taxon>Acidothermus</taxon>
    </lineage>
</organism>
<evidence type="ECO:0000256" key="1">
    <source>
        <dbReference type="ARBA" id="ARBA00004141"/>
    </source>
</evidence>
<dbReference type="Gene3D" id="3.30.559.10">
    <property type="entry name" value="Chloramphenicol acetyltransferase-like domain"/>
    <property type="match status" value="1"/>
</dbReference>
<name>A0LS47_ACIC1</name>
<dbReference type="InterPro" id="IPR009721">
    <property type="entry name" value="O-acyltransferase_WSD1_C"/>
</dbReference>
<evidence type="ECO:0000256" key="2">
    <source>
        <dbReference type="ARBA" id="ARBA00022692"/>
    </source>
</evidence>
<dbReference type="Proteomes" id="UP000008221">
    <property type="component" value="Chromosome"/>
</dbReference>
<dbReference type="OrthoDB" id="3212043at2"/>
<dbReference type="Pfam" id="PF14378">
    <property type="entry name" value="PAP2_3"/>
    <property type="match status" value="1"/>
</dbReference>
<reference evidence="10 11" key="1">
    <citation type="journal article" date="2009" name="Genome Res.">
        <title>Complete genome of the cellulolytic thermophile Acidothermus cellulolyticus 11B provides insights into its ecophysiological and evolutionary adaptations.</title>
        <authorList>
            <person name="Barabote R.D."/>
            <person name="Xie G."/>
            <person name="Leu D.H."/>
            <person name="Normand P."/>
            <person name="Necsulea A."/>
            <person name="Daubin V."/>
            <person name="Medigue C."/>
            <person name="Adney W.S."/>
            <person name="Xu X.C."/>
            <person name="Lapidus A."/>
            <person name="Parales R.E."/>
            <person name="Detter C."/>
            <person name="Pujic P."/>
            <person name="Bruce D."/>
            <person name="Lavire C."/>
            <person name="Challacombe J.F."/>
            <person name="Brettin T.S."/>
            <person name="Berry A.M."/>
        </authorList>
    </citation>
    <scope>NUCLEOTIDE SEQUENCE [LARGE SCALE GENOMIC DNA]</scope>
    <source>
        <strain evidence="11">ATCC 43068 / DSM 8971 / 11B</strain>
    </source>
</reference>
<dbReference type="RefSeq" id="WP_011719320.1">
    <property type="nucleotide sequence ID" value="NC_008578.1"/>
</dbReference>
<dbReference type="GO" id="GO:0004144">
    <property type="term" value="F:diacylglycerol O-acyltransferase activity"/>
    <property type="evidence" value="ECO:0007669"/>
    <property type="project" value="InterPro"/>
</dbReference>
<keyword evidence="4 6" id="KW-0472">Membrane</keyword>
<dbReference type="AlphaFoldDB" id="A0LS47"/>
<dbReference type="PANTHER" id="PTHR31310:SF7">
    <property type="entry name" value="PA-PHOSPHATASE RELATED-FAMILY PROTEIN DDB_G0268928"/>
    <property type="match status" value="1"/>
</dbReference>
<dbReference type="GO" id="GO:0045017">
    <property type="term" value="P:glycerolipid biosynthetic process"/>
    <property type="evidence" value="ECO:0007669"/>
    <property type="project" value="InterPro"/>
</dbReference>
<evidence type="ECO:0000256" key="5">
    <source>
        <dbReference type="SAM" id="MobiDB-lite"/>
    </source>
</evidence>
<dbReference type="STRING" id="351607.Acel_0484"/>
<evidence type="ECO:0000256" key="6">
    <source>
        <dbReference type="SAM" id="Phobius"/>
    </source>
</evidence>
<dbReference type="InterPro" id="IPR004255">
    <property type="entry name" value="O-acyltransferase_WSD1_N"/>
</dbReference>
<dbReference type="EMBL" id="CP000481">
    <property type="protein sequence ID" value="ABK52257.1"/>
    <property type="molecule type" value="Genomic_DNA"/>
</dbReference>
<dbReference type="InterPro" id="IPR023213">
    <property type="entry name" value="CAT-like_dom_sf"/>
</dbReference>
<keyword evidence="3 6" id="KW-1133">Transmembrane helix</keyword>
<dbReference type="InterPro" id="IPR026841">
    <property type="entry name" value="Aur1/Ipt1"/>
</dbReference>
<feature type="domain" description="O-acyltransferase WSD1 C-terminal" evidence="8">
    <location>
        <begin position="561"/>
        <end position="703"/>
    </location>
</feature>
<dbReference type="eggNOG" id="COG1020">
    <property type="taxonomic scope" value="Bacteria"/>
</dbReference>
<dbReference type="KEGG" id="ace:Acel_0484"/>
<feature type="transmembrane region" description="Helical" evidence="6">
    <location>
        <begin position="102"/>
        <end position="120"/>
    </location>
</feature>
<evidence type="ECO:0000259" key="9">
    <source>
        <dbReference type="Pfam" id="PF14378"/>
    </source>
</evidence>
<dbReference type="InterPro" id="IPR052185">
    <property type="entry name" value="IPC_Synthase-Related"/>
</dbReference>
<feature type="region of interest" description="Disordered" evidence="5">
    <location>
        <begin position="1"/>
        <end position="31"/>
    </location>
</feature>
<dbReference type="GO" id="GO:0016020">
    <property type="term" value="C:membrane"/>
    <property type="evidence" value="ECO:0007669"/>
    <property type="project" value="UniProtKB-SubCell"/>
</dbReference>
<keyword evidence="11" id="KW-1185">Reference proteome</keyword>
<evidence type="ECO:0000259" key="8">
    <source>
        <dbReference type="Pfam" id="PF06974"/>
    </source>
</evidence>
<evidence type="ECO:0000256" key="4">
    <source>
        <dbReference type="ARBA" id="ARBA00023136"/>
    </source>
</evidence>
<evidence type="ECO:0000313" key="11">
    <source>
        <dbReference type="Proteomes" id="UP000008221"/>
    </source>
</evidence>
<feature type="compositionally biased region" description="Gly residues" evidence="5">
    <location>
        <begin position="1"/>
        <end position="12"/>
    </location>
</feature>
<dbReference type="InParanoid" id="A0LS47"/>
<feature type="transmembrane region" description="Helical" evidence="6">
    <location>
        <begin position="132"/>
        <end position="151"/>
    </location>
</feature>
<feature type="domain" description="Inositolphosphotransferase Aur1/Ipt1" evidence="9">
    <location>
        <begin position="71"/>
        <end position="251"/>
    </location>
</feature>
<evidence type="ECO:0000256" key="3">
    <source>
        <dbReference type="ARBA" id="ARBA00022989"/>
    </source>
</evidence>
<dbReference type="SUPFAM" id="SSF52777">
    <property type="entry name" value="CoA-dependent acyltransferases"/>
    <property type="match status" value="2"/>
</dbReference>
<feature type="transmembrane region" description="Helical" evidence="6">
    <location>
        <begin position="37"/>
        <end position="57"/>
    </location>
</feature>
<accession>A0LS47</accession>
<comment type="subcellular location">
    <subcellularLocation>
        <location evidence="1">Membrane</location>
        <topology evidence="1">Multi-pass membrane protein</topology>
    </subcellularLocation>
</comment>
<dbReference type="HOGENOM" id="CLU_462999_0_0_11"/>
<feature type="domain" description="O-acyltransferase WSD1-like N-terminal" evidence="7">
    <location>
        <begin position="284"/>
        <end position="489"/>
    </location>
</feature>
<dbReference type="Pfam" id="PF06974">
    <property type="entry name" value="WS_DGAT_C"/>
    <property type="match status" value="1"/>
</dbReference>
<keyword evidence="2 6" id="KW-0812">Transmembrane</keyword>
<protein>
    <submittedName>
        <fullName evidence="10">Uncharacterized protein</fullName>
    </submittedName>
</protein>
<evidence type="ECO:0000259" key="7">
    <source>
        <dbReference type="Pfam" id="PF03007"/>
    </source>
</evidence>
<dbReference type="Pfam" id="PF03007">
    <property type="entry name" value="WS_DGAT_cat"/>
    <property type="match status" value="1"/>
</dbReference>
<sequence length="732" mass="76817">MATGSGPTGGAAAGVAAVESRPTRGPRRTPPTWRSGLREVGLGLAIFAVYLAVTHLVPRDRAVADAHGTGILDLEHRWGLDVERSLNTFLARHPALGVAASWEYATTYVLVTFGVLLWVWRRRPDVYPWARNTLAGLTLGAITCFALWPTTPPRLLPGSDFADIVAANHPPGTWGTAAVSAGADELAAMPSVHVAWAAWVLAVLARLHMSRWALALGSAHLAVTTVDVLATGTHYTLDAAAGAALVLLAVAGEAVRVAWLGPSAPPRRPLGQAVAAARWHPVAAEDAFFLHIETPANPQFVGGLAFLAGTPDVDAVRAAIARKLPDLPRLRQVVRCAGVRRRFRWVDAPSIDLAWHVPVVAQSGSGLDAALDAVRPFIETPLDRNRPLWRLVLVTGVAPQTSALGVLFHHAIGDGLGVLAIVRQLLEPLAPFAEDDPATRPAQPDTPAPRRYRLPGPLARAALTAVGLGQLAADGVGDRLPGAGRLTGRRVVRVVTAPLDAVRKAAREHRCRVTDLLLAATGDALACSLAAADLPGRGVRAAVPITLRPPGDPGGWDGLPGNRTAALMVGIPLIPMSVVDRLRAVAGDAERRRRSGRLLASAAVVRSIGLLPARWHGWLARLIYRPPHFGLIVTNIPGPEIPLGFLGAPVLRVYPLVSLADGVPLSVGALGWNGQLCVAVTIDPGWPVDADDFAARLRDALGILGVDSARLGWDLGTGGPAVGRERGSGGGS</sequence>
<dbReference type="CDD" id="cd03386">
    <property type="entry name" value="PAP2_Aur1_like"/>
    <property type="match status" value="1"/>
</dbReference>
<evidence type="ECO:0000313" key="10">
    <source>
        <dbReference type="EMBL" id="ABK52257.1"/>
    </source>
</evidence>
<gene>
    <name evidence="10" type="ordered locus">Acel_0484</name>
</gene>